<dbReference type="SUPFAM" id="SSF100939">
    <property type="entry name" value="SPOC domain-like"/>
    <property type="match status" value="1"/>
</dbReference>
<evidence type="ECO:0000259" key="5">
    <source>
        <dbReference type="SMART" id="SM00559"/>
    </source>
</evidence>
<dbReference type="GO" id="GO:0003690">
    <property type="term" value="F:double-stranded DNA binding"/>
    <property type="evidence" value="ECO:0007669"/>
    <property type="project" value="UniProtKB-UniRule"/>
</dbReference>
<dbReference type="GO" id="GO:0006303">
    <property type="term" value="P:double-strand break repair via nonhomologous end joining"/>
    <property type="evidence" value="ECO:0007669"/>
    <property type="project" value="UniProtKB-UniRule"/>
</dbReference>
<dbReference type="STRING" id="995062.SAMN04489718_1278"/>
<dbReference type="Pfam" id="PF02735">
    <property type="entry name" value="Ku"/>
    <property type="match status" value="1"/>
</dbReference>
<accession>A0A1H0ZWU9</accession>
<comment type="subunit">
    <text evidence="3">Homodimer. Interacts with LigD.</text>
</comment>
<dbReference type="GO" id="GO:0006310">
    <property type="term" value="P:DNA recombination"/>
    <property type="evidence" value="ECO:0007669"/>
    <property type="project" value="UniProtKB-KW"/>
</dbReference>
<dbReference type="Gene3D" id="2.40.290.10">
    <property type="match status" value="1"/>
</dbReference>
<dbReference type="EMBL" id="FNKO01000001">
    <property type="protein sequence ID" value="SDQ31721.1"/>
    <property type="molecule type" value="Genomic_DNA"/>
</dbReference>
<evidence type="ECO:0000256" key="2">
    <source>
        <dbReference type="ARBA" id="ARBA00023172"/>
    </source>
</evidence>
<dbReference type="RefSeq" id="WP_092521709.1">
    <property type="nucleotide sequence ID" value="NZ_FNKO01000001.1"/>
</dbReference>
<sequence>MPQKIWNGSITFGLVTIPVGLYSATEDHSVHFNQYERGTHDRVRHLRINERTGEQLRVEDIVKGRDVGGTLVTVEQRELDELVPLRSRTIEIDGFVELSEIDPVHFHRTYWLAPTEEQQDRPYRLLHRAMLETRRAGIARLVLHGREYLTAIRATDRALALNTLFFLDEVRDPPTAVGPPNEDARSGRELQLAIDLIRSMSEPWRPERYTDTYTSRVEQLLTDKAAGRAPRPEPEPAELSETPELTEALRRSTERAERTGEPASGPARGQRSSAREASESVSTLSRDELRRRARELNIKGRSKLNRAQLERAVSEQPAAHREEQVRGSRSRRTTDSA</sequence>
<proteinExistence type="inferred from homology"/>
<keyword evidence="3" id="KW-0227">DNA damage</keyword>
<evidence type="ECO:0000256" key="1">
    <source>
        <dbReference type="ARBA" id="ARBA00023125"/>
    </source>
</evidence>
<feature type="compositionally biased region" description="Basic and acidic residues" evidence="4">
    <location>
        <begin position="285"/>
        <end position="298"/>
    </location>
</feature>
<dbReference type="InterPro" id="IPR006164">
    <property type="entry name" value="DNA_bd_Ku70/Ku80"/>
</dbReference>
<reference evidence="7" key="1">
    <citation type="submission" date="2016-10" db="EMBL/GenBank/DDBJ databases">
        <authorList>
            <person name="Varghese N."/>
            <person name="Submissions S."/>
        </authorList>
    </citation>
    <scope>NUCLEOTIDE SEQUENCE [LARGE SCALE GENOMIC DNA]</scope>
    <source>
        <strain evidence="7">DSM 45459</strain>
    </source>
</reference>
<dbReference type="PANTHER" id="PTHR41251">
    <property type="entry name" value="NON-HOMOLOGOUS END JOINING PROTEIN KU"/>
    <property type="match status" value="1"/>
</dbReference>
<comment type="function">
    <text evidence="3">With LigD forms a non-homologous end joining (NHEJ) DNA repair enzyme, which repairs dsDNA breaks with reduced fidelity. Binds linear dsDNA with 5'- and 3'- overhangs but not closed circular dsDNA nor ssDNA. Recruits and stimulates the ligase activity of LigD.</text>
</comment>
<name>A0A1H0ZWU9_9ACTN</name>
<dbReference type="AlphaFoldDB" id="A0A1H0ZWU9"/>
<dbReference type="PIRSF" id="PIRSF006493">
    <property type="entry name" value="Prok_Ku"/>
    <property type="match status" value="1"/>
</dbReference>
<feature type="compositionally biased region" description="Basic and acidic residues" evidence="4">
    <location>
        <begin position="247"/>
        <end position="260"/>
    </location>
</feature>
<keyword evidence="3" id="KW-0234">DNA repair</keyword>
<evidence type="ECO:0000313" key="6">
    <source>
        <dbReference type="EMBL" id="SDQ31721.1"/>
    </source>
</evidence>
<dbReference type="PANTHER" id="PTHR41251:SF1">
    <property type="entry name" value="NON-HOMOLOGOUS END JOINING PROTEIN KU"/>
    <property type="match status" value="1"/>
</dbReference>
<dbReference type="HAMAP" id="MF_01875">
    <property type="entry name" value="Prokaryotic_Ku"/>
    <property type="match status" value="1"/>
</dbReference>
<dbReference type="OrthoDB" id="9795084at2"/>
<organism evidence="6 7">
    <name type="scientific">Actinopolyspora saharensis</name>
    <dbReference type="NCBI Taxonomy" id="995062"/>
    <lineage>
        <taxon>Bacteria</taxon>
        <taxon>Bacillati</taxon>
        <taxon>Actinomycetota</taxon>
        <taxon>Actinomycetes</taxon>
        <taxon>Actinopolysporales</taxon>
        <taxon>Actinopolysporaceae</taxon>
        <taxon>Actinopolyspora</taxon>
    </lineage>
</organism>
<feature type="domain" description="Ku" evidence="5">
    <location>
        <begin position="53"/>
        <end position="181"/>
    </location>
</feature>
<keyword evidence="2 3" id="KW-0233">DNA recombination</keyword>
<dbReference type="SMART" id="SM00559">
    <property type="entry name" value="Ku78"/>
    <property type="match status" value="1"/>
</dbReference>
<feature type="region of interest" description="Disordered" evidence="4">
    <location>
        <begin position="222"/>
        <end position="337"/>
    </location>
</feature>
<keyword evidence="7" id="KW-1185">Reference proteome</keyword>
<evidence type="ECO:0000256" key="4">
    <source>
        <dbReference type="SAM" id="MobiDB-lite"/>
    </source>
</evidence>
<evidence type="ECO:0000256" key="3">
    <source>
        <dbReference type="HAMAP-Rule" id="MF_01875"/>
    </source>
</evidence>
<protein>
    <recommendedName>
        <fullName evidence="3">Non-homologous end joining protein Ku</fullName>
    </recommendedName>
</protein>
<evidence type="ECO:0000313" key="7">
    <source>
        <dbReference type="Proteomes" id="UP000199301"/>
    </source>
</evidence>
<dbReference type="NCBIfam" id="TIGR02772">
    <property type="entry name" value="Ku_bact"/>
    <property type="match status" value="1"/>
</dbReference>
<feature type="compositionally biased region" description="Basic and acidic residues" evidence="4">
    <location>
        <begin position="308"/>
        <end position="337"/>
    </location>
</feature>
<comment type="similarity">
    <text evidence="3">Belongs to the prokaryotic Ku family.</text>
</comment>
<keyword evidence="1 3" id="KW-0238">DNA-binding</keyword>
<gene>
    <name evidence="3" type="primary">ku</name>
    <name evidence="6" type="ORF">SAMN04489718_1278</name>
</gene>
<dbReference type="InterPro" id="IPR016194">
    <property type="entry name" value="SPOC-like_C_dom_sf"/>
</dbReference>
<dbReference type="Proteomes" id="UP000199301">
    <property type="component" value="Unassembled WGS sequence"/>
</dbReference>
<dbReference type="InterPro" id="IPR009187">
    <property type="entry name" value="Prok_Ku"/>
</dbReference>